<keyword evidence="11" id="KW-0067">ATP-binding</keyword>
<protein>
    <recommendedName>
        <fullName evidence="4">non-specific protein-tyrosine kinase</fullName>
        <ecNumber evidence="4">2.7.10.2</ecNumber>
    </recommendedName>
</protein>
<keyword evidence="12 16" id="KW-1133">Transmembrane helix</keyword>
<proteinExistence type="inferred from homology"/>
<keyword evidence="7" id="KW-0808">Transferase</keyword>
<dbReference type="CDD" id="cd05387">
    <property type="entry name" value="BY-kinase"/>
    <property type="match status" value="1"/>
</dbReference>
<dbReference type="PANTHER" id="PTHR32309:SF13">
    <property type="entry name" value="FERRIC ENTEROBACTIN TRANSPORT PROTEIN FEPE"/>
    <property type="match status" value="1"/>
</dbReference>
<feature type="transmembrane region" description="Helical" evidence="16">
    <location>
        <begin position="46"/>
        <end position="65"/>
    </location>
</feature>
<keyword evidence="10" id="KW-0418">Kinase</keyword>
<comment type="similarity">
    <text evidence="2">Belongs to the CpsD/CapB family.</text>
</comment>
<keyword evidence="14" id="KW-0829">Tyrosine-protein kinase</keyword>
<reference evidence="20 21" key="1">
    <citation type="submission" date="2024-06" db="EMBL/GenBank/DDBJ databases">
        <title>Genomic Encyclopedia of Type Strains, Phase IV (KMG-IV): sequencing the most valuable type-strain genomes for metagenomic binning, comparative biology and taxonomic classification.</title>
        <authorList>
            <person name="Goeker M."/>
        </authorList>
    </citation>
    <scope>NUCLEOTIDE SEQUENCE [LARGE SCALE GENOMIC DNA]</scope>
    <source>
        <strain evidence="20 21">DSM 17809</strain>
    </source>
</reference>
<evidence type="ECO:0000259" key="19">
    <source>
        <dbReference type="Pfam" id="PF13807"/>
    </source>
</evidence>
<evidence type="ECO:0000256" key="4">
    <source>
        <dbReference type="ARBA" id="ARBA00011903"/>
    </source>
</evidence>
<evidence type="ECO:0000256" key="2">
    <source>
        <dbReference type="ARBA" id="ARBA00007316"/>
    </source>
</evidence>
<evidence type="ECO:0000256" key="6">
    <source>
        <dbReference type="ARBA" id="ARBA00022519"/>
    </source>
</evidence>
<evidence type="ECO:0000313" key="21">
    <source>
        <dbReference type="Proteomes" id="UP001549110"/>
    </source>
</evidence>
<dbReference type="EMBL" id="JBEPLU010000004">
    <property type="protein sequence ID" value="MET3528606.1"/>
    <property type="molecule type" value="Genomic_DNA"/>
</dbReference>
<dbReference type="InterPro" id="IPR005702">
    <property type="entry name" value="Wzc-like_C"/>
</dbReference>
<evidence type="ECO:0000259" key="18">
    <source>
        <dbReference type="Pfam" id="PF13614"/>
    </source>
</evidence>
<evidence type="ECO:0000256" key="10">
    <source>
        <dbReference type="ARBA" id="ARBA00022777"/>
    </source>
</evidence>
<keyword evidence="9" id="KW-0547">Nucleotide-binding</keyword>
<keyword evidence="21" id="KW-1185">Reference proteome</keyword>
<comment type="subcellular location">
    <subcellularLocation>
        <location evidence="1">Cell inner membrane</location>
        <topology evidence="1">Multi-pass membrane protein</topology>
    </subcellularLocation>
</comment>
<accession>A0ABV2EPW8</accession>
<comment type="caution">
    <text evidence="20">The sequence shown here is derived from an EMBL/GenBank/DDBJ whole genome shotgun (WGS) entry which is preliminary data.</text>
</comment>
<keyword evidence="6" id="KW-0997">Cell inner membrane</keyword>
<feature type="domain" description="AAA" evidence="18">
    <location>
        <begin position="561"/>
        <end position="689"/>
    </location>
</feature>
<dbReference type="RefSeq" id="WP_354298476.1">
    <property type="nucleotide sequence ID" value="NZ_JBEPLU010000004.1"/>
</dbReference>
<evidence type="ECO:0000256" key="12">
    <source>
        <dbReference type="ARBA" id="ARBA00022989"/>
    </source>
</evidence>
<gene>
    <name evidence="20" type="ORF">ABID41_003748</name>
</gene>
<dbReference type="Pfam" id="PF13807">
    <property type="entry name" value="GNVR"/>
    <property type="match status" value="1"/>
</dbReference>
<comment type="catalytic activity">
    <reaction evidence="15">
        <text>L-tyrosyl-[protein] + ATP = O-phospho-L-tyrosyl-[protein] + ADP + H(+)</text>
        <dbReference type="Rhea" id="RHEA:10596"/>
        <dbReference type="Rhea" id="RHEA-COMP:10136"/>
        <dbReference type="Rhea" id="RHEA-COMP:20101"/>
        <dbReference type="ChEBI" id="CHEBI:15378"/>
        <dbReference type="ChEBI" id="CHEBI:30616"/>
        <dbReference type="ChEBI" id="CHEBI:46858"/>
        <dbReference type="ChEBI" id="CHEBI:61978"/>
        <dbReference type="ChEBI" id="CHEBI:456216"/>
        <dbReference type="EC" id="2.7.10.2"/>
    </reaction>
</comment>
<dbReference type="SUPFAM" id="SSF52540">
    <property type="entry name" value="P-loop containing nucleoside triphosphate hydrolases"/>
    <property type="match status" value="1"/>
</dbReference>
<keyword evidence="8 16" id="KW-0812">Transmembrane</keyword>
<keyword evidence="13 16" id="KW-0472">Membrane</keyword>
<evidence type="ECO:0000256" key="16">
    <source>
        <dbReference type="SAM" id="Phobius"/>
    </source>
</evidence>
<dbReference type="EC" id="2.7.10.2" evidence="4"/>
<evidence type="ECO:0000313" key="20">
    <source>
        <dbReference type="EMBL" id="MET3528606.1"/>
    </source>
</evidence>
<sequence>MKALERYRGPVDADQAIIHVESELGGGDGSDRLDLHKLISAFRRRLGAFFLAFLNCVAIAVLVTAHQTPTYTATSRLMINAREQQVAPQDEQRTTATLSALPNASPIIDTEVEVLGSRDLARKVAKSLRLDKDPAFNPALEPATPGYIDRILGRPAPAPMTRDAIDQAIVDRLLAGLSARRVGATFAIDVSYRSDDPKKAAMIADAFTRAYVNDQLATKANANRQAGDLLGERMEELRQQAVDDAAAVQQYRIQNDLLSTSGASLTEQEISAYNQRVAEARVEASADEARLRTARAQLARGSTGEDLGEALNSGVIQSLRAQRVAVSTKVADMQGRYGDRHPEILKAQRELADIDAQIQGEITRLISNLEAKAEVSRQRLASISGSLSTARGALSQNNRAMVGLAELEQKAGASQALYESYLNRFKQTNAQEGTEQPDARLISEARIPSNPTSPNMPLNIVFGAALGIGAGLLAVIAAEMLDSSLTTADDVERRLGRRFLAGVPLLSSIKGTRRMSPANAVVDKPNSAFAEAYRNLRASLKYATMNGPVTVVAITSALPQEGKTTASICLARSAALQGQRVVLIDCDTRRRELNKLVRNADNRPGLLEVLAGQAHLEEALVKDERTGMLILPLNHSEIGPHELMGGEAMDTLLARLRERFDLVVLDTTPVLPLADTRILATKVDVVVFIARWRKTSEHAIQAAIRALPVEGVTIAGVVLNRIHLGQQARFGHGDAAYYYRQYAQYYG</sequence>
<dbReference type="Gene3D" id="3.40.50.300">
    <property type="entry name" value="P-loop containing nucleotide triphosphate hydrolases"/>
    <property type="match status" value="1"/>
</dbReference>
<dbReference type="InterPro" id="IPR050445">
    <property type="entry name" value="Bact_polysacc_biosynth/exp"/>
</dbReference>
<feature type="domain" description="Tyrosine-protein kinase G-rich" evidence="19">
    <location>
        <begin position="407"/>
        <end position="477"/>
    </location>
</feature>
<feature type="domain" description="Polysaccharide chain length determinant N-terminal" evidence="17">
    <location>
        <begin position="31"/>
        <end position="128"/>
    </location>
</feature>
<comment type="similarity">
    <text evidence="3">Belongs to the etk/wzc family.</text>
</comment>
<evidence type="ECO:0000259" key="17">
    <source>
        <dbReference type="Pfam" id="PF02706"/>
    </source>
</evidence>
<evidence type="ECO:0000256" key="1">
    <source>
        <dbReference type="ARBA" id="ARBA00004429"/>
    </source>
</evidence>
<organism evidence="20 21">
    <name type="scientific">Phenylobacterium koreense</name>
    <dbReference type="NCBI Taxonomy" id="266125"/>
    <lineage>
        <taxon>Bacteria</taxon>
        <taxon>Pseudomonadati</taxon>
        <taxon>Pseudomonadota</taxon>
        <taxon>Alphaproteobacteria</taxon>
        <taxon>Caulobacterales</taxon>
        <taxon>Caulobacteraceae</taxon>
        <taxon>Phenylobacterium</taxon>
    </lineage>
</organism>
<dbReference type="Proteomes" id="UP001549110">
    <property type="component" value="Unassembled WGS sequence"/>
</dbReference>
<evidence type="ECO:0000256" key="3">
    <source>
        <dbReference type="ARBA" id="ARBA00008883"/>
    </source>
</evidence>
<dbReference type="InterPro" id="IPR003856">
    <property type="entry name" value="LPS_length_determ_N"/>
</dbReference>
<evidence type="ECO:0000256" key="15">
    <source>
        <dbReference type="ARBA" id="ARBA00051245"/>
    </source>
</evidence>
<dbReference type="Pfam" id="PF02706">
    <property type="entry name" value="Wzz"/>
    <property type="match status" value="1"/>
</dbReference>
<evidence type="ECO:0000256" key="9">
    <source>
        <dbReference type="ARBA" id="ARBA00022741"/>
    </source>
</evidence>
<evidence type="ECO:0000256" key="11">
    <source>
        <dbReference type="ARBA" id="ARBA00022840"/>
    </source>
</evidence>
<dbReference type="InterPro" id="IPR025669">
    <property type="entry name" value="AAA_dom"/>
</dbReference>
<dbReference type="InterPro" id="IPR027417">
    <property type="entry name" value="P-loop_NTPase"/>
</dbReference>
<evidence type="ECO:0000256" key="14">
    <source>
        <dbReference type="ARBA" id="ARBA00023137"/>
    </source>
</evidence>
<dbReference type="NCBIfam" id="TIGR01007">
    <property type="entry name" value="eps_fam"/>
    <property type="match status" value="1"/>
</dbReference>
<name>A0ABV2EPW8_9CAUL</name>
<evidence type="ECO:0000256" key="7">
    <source>
        <dbReference type="ARBA" id="ARBA00022679"/>
    </source>
</evidence>
<dbReference type="InterPro" id="IPR032807">
    <property type="entry name" value="GNVR"/>
</dbReference>
<evidence type="ECO:0000256" key="13">
    <source>
        <dbReference type="ARBA" id="ARBA00023136"/>
    </source>
</evidence>
<dbReference type="Pfam" id="PF13614">
    <property type="entry name" value="AAA_31"/>
    <property type="match status" value="1"/>
</dbReference>
<evidence type="ECO:0000256" key="8">
    <source>
        <dbReference type="ARBA" id="ARBA00022692"/>
    </source>
</evidence>
<keyword evidence="5" id="KW-1003">Cell membrane</keyword>
<dbReference type="PANTHER" id="PTHR32309">
    <property type="entry name" value="TYROSINE-PROTEIN KINASE"/>
    <property type="match status" value="1"/>
</dbReference>
<evidence type="ECO:0000256" key="5">
    <source>
        <dbReference type="ARBA" id="ARBA00022475"/>
    </source>
</evidence>